<gene>
    <name evidence="1" type="ORF">B0T23DRAFT_379322</name>
</gene>
<evidence type="ECO:0000313" key="2">
    <source>
        <dbReference type="Proteomes" id="UP001285908"/>
    </source>
</evidence>
<dbReference type="AlphaFoldDB" id="A0AAJ0MR45"/>
<evidence type="ECO:0000313" key="1">
    <source>
        <dbReference type="EMBL" id="KAK3492273.1"/>
    </source>
</evidence>
<organism evidence="1 2">
    <name type="scientific">Neurospora hispaniola</name>
    <dbReference type="NCBI Taxonomy" id="588809"/>
    <lineage>
        <taxon>Eukaryota</taxon>
        <taxon>Fungi</taxon>
        <taxon>Dikarya</taxon>
        <taxon>Ascomycota</taxon>
        <taxon>Pezizomycotina</taxon>
        <taxon>Sordariomycetes</taxon>
        <taxon>Sordariomycetidae</taxon>
        <taxon>Sordariales</taxon>
        <taxon>Sordariaceae</taxon>
        <taxon>Neurospora</taxon>
    </lineage>
</organism>
<accession>A0AAJ0MR45</accession>
<reference evidence="1 2" key="1">
    <citation type="journal article" date="2023" name="Mol. Phylogenet. Evol.">
        <title>Genome-scale phylogeny and comparative genomics of the fungal order Sordariales.</title>
        <authorList>
            <person name="Hensen N."/>
            <person name="Bonometti L."/>
            <person name="Westerberg I."/>
            <person name="Brannstrom I.O."/>
            <person name="Guillou S."/>
            <person name="Cros-Aarteil S."/>
            <person name="Calhoun S."/>
            <person name="Haridas S."/>
            <person name="Kuo A."/>
            <person name="Mondo S."/>
            <person name="Pangilinan J."/>
            <person name="Riley R."/>
            <person name="LaButti K."/>
            <person name="Andreopoulos B."/>
            <person name="Lipzen A."/>
            <person name="Chen C."/>
            <person name="Yan M."/>
            <person name="Daum C."/>
            <person name="Ng V."/>
            <person name="Clum A."/>
            <person name="Steindorff A."/>
            <person name="Ohm R.A."/>
            <person name="Martin F."/>
            <person name="Silar P."/>
            <person name="Natvig D.O."/>
            <person name="Lalanne C."/>
            <person name="Gautier V."/>
            <person name="Ament-Velasquez S.L."/>
            <person name="Kruys A."/>
            <person name="Hutchinson M.I."/>
            <person name="Powell A.J."/>
            <person name="Barry K."/>
            <person name="Miller A.N."/>
            <person name="Grigoriev I.V."/>
            <person name="Debuchy R."/>
            <person name="Gladieux P."/>
            <person name="Hiltunen Thoren M."/>
            <person name="Johannesson H."/>
        </authorList>
    </citation>
    <scope>NUCLEOTIDE SEQUENCE [LARGE SCALE GENOMIC DNA]</scope>
    <source>
        <strain evidence="1 2">FGSC 10403</strain>
    </source>
</reference>
<name>A0AAJ0MR45_9PEZI</name>
<dbReference type="RefSeq" id="XP_062692731.1">
    <property type="nucleotide sequence ID" value="XM_062837140.1"/>
</dbReference>
<sequence>MTRTRPPSTAAVILTILLRTATATTIIKLAYRIRTPKFPKPPPPLISAVVERAVVEMLTAAAETWQINGVISSK</sequence>
<comment type="caution">
    <text evidence="1">The sequence shown here is derived from an EMBL/GenBank/DDBJ whole genome shotgun (WGS) entry which is preliminary data.</text>
</comment>
<dbReference type="Proteomes" id="UP001285908">
    <property type="component" value="Unassembled WGS sequence"/>
</dbReference>
<dbReference type="EMBL" id="JAULSX010000004">
    <property type="protein sequence ID" value="KAK3492273.1"/>
    <property type="molecule type" value="Genomic_DNA"/>
</dbReference>
<keyword evidence="2" id="KW-1185">Reference proteome</keyword>
<dbReference type="GeneID" id="87874762"/>
<proteinExistence type="predicted"/>
<protein>
    <submittedName>
        <fullName evidence="1">Uncharacterized protein</fullName>
    </submittedName>
</protein>